<reference evidence="1 2" key="1">
    <citation type="journal article" date="2023" name="Commun. Biol.">
        <title>Reorganization of the ancestral sex-determining regions during the evolution of trioecy in Pleodorina starrii.</title>
        <authorList>
            <person name="Takahashi K."/>
            <person name="Suzuki S."/>
            <person name="Kawai-Toyooka H."/>
            <person name="Yamamoto K."/>
            <person name="Hamaji T."/>
            <person name="Ootsuki R."/>
            <person name="Yamaguchi H."/>
            <person name="Kawachi M."/>
            <person name="Higashiyama T."/>
            <person name="Nozaki H."/>
        </authorList>
    </citation>
    <scope>NUCLEOTIDE SEQUENCE [LARGE SCALE GENOMIC DNA]</scope>
    <source>
        <strain evidence="1 2">NIES-4479</strain>
    </source>
</reference>
<keyword evidence="2" id="KW-1185">Reference proteome</keyword>
<proteinExistence type="predicted"/>
<protein>
    <submittedName>
        <fullName evidence="1">Uncharacterized protein</fullName>
    </submittedName>
</protein>
<organism evidence="1 2">
    <name type="scientific">Pleodorina starrii</name>
    <dbReference type="NCBI Taxonomy" id="330485"/>
    <lineage>
        <taxon>Eukaryota</taxon>
        <taxon>Viridiplantae</taxon>
        <taxon>Chlorophyta</taxon>
        <taxon>core chlorophytes</taxon>
        <taxon>Chlorophyceae</taxon>
        <taxon>CS clade</taxon>
        <taxon>Chlamydomonadales</taxon>
        <taxon>Volvocaceae</taxon>
        <taxon>Pleodorina</taxon>
    </lineage>
</organism>
<sequence length="123" mass="13346">MLPVMGPGSDSLWRSPLLAPPLELPLPLPPLPLPVALPRWSVRLSAWRCDCCGGRDDEAPAPELARWARAVMVVVSWSSWACMSRTCLARPSLPACSVVESTRSDLRRDACSSAAVNDSMEFA</sequence>
<dbReference type="EMBL" id="BRXU01000031">
    <property type="protein sequence ID" value="GLC60032.1"/>
    <property type="molecule type" value="Genomic_DNA"/>
</dbReference>
<dbReference type="Proteomes" id="UP001165080">
    <property type="component" value="Unassembled WGS sequence"/>
</dbReference>
<comment type="caution">
    <text evidence="1">The sequence shown here is derived from an EMBL/GenBank/DDBJ whole genome shotgun (WGS) entry which is preliminary data.</text>
</comment>
<accession>A0A9W6BXD5</accession>
<evidence type="ECO:0000313" key="1">
    <source>
        <dbReference type="EMBL" id="GLC60032.1"/>
    </source>
</evidence>
<gene>
    <name evidence="1" type="primary">PLESTB004392</name>
    <name evidence="1" type="ORF">PLESTB_001565900</name>
</gene>
<name>A0A9W6BXD5_9CHLO</name>
<evidence type="ECO:0000313" key="2">
    <source>
        <dbReference type="Proteomes" id="UP001165080"/>
    </source>
</evidence>
<dbReference type="AlphaFoldDB" id="A0A9W6BXD5"/>